<dbReference type="PROSITE" id="PS50850">
    <property type="entry name" value="MFS"/>
    <property type="match status" value="1"/>
</dbReference>
<dbReference type="AlphaFoldDB" id="A0A1G4TAD5"/>
<protein>
    <submittedName>
        <fullName evidence="9">MFS transporter, DHA1 family, purine base/nucleoside efflux pump</fullName>
    </submittedName>
</protein>
<keyword evidence="3" id="KW-1003">Cell membrane</keyword>
<feature type="domain" description="Major facilitator superfamily (MFS) profile" evidence="8">
    <location>
        <begin position="5"/>
        <end position="383"/>
    </location>
</feature>
<dbReference type="GO" id="GO:0005886">
    <property type="term" value="C:plasma membrane"/>
    <property type="evidence" value="ECO:0007669"/>
    <property type="project" value="UniProtKB-SubCell"/>
</dbReference>
<dbReference type="Proteomes" id="UP000198601">
    <property type="component" value="Unassembled WGS sequence"/>
</dbReference>
<keyword evidence="4 7" id="KW-0812">Transmembrane</keyword>
<reference evidence="10" key="1">
    <citation type="submission" date="2016-10" db="EMBL/GenBank/DDBJ databases">
        <authorList>
            <person name="Varghese N."/>
            <person name="Submissions S."/>
        </authorList>
    </citation>
    <scope>NUCLEOTIDE SEQUENCE [LARGE SCALE GENOMIC DNA]</scope>
    <source>
        <strain evidence="10">CGMCC 1.8946</strain>
    </source>
</reference>
<evidence type="ECO:0000259" key="8">
    <source>
        <dbReference type="PROSITE" id="PS50850"/>
    </source>
</evidence>
<evidence type="ECO:0000256" key="5">
    <source>
        <dbReference type="ARBA" id="ARBA00022989"/>
    </source>
</evidence>
<gene>
    <name evidence="9" type="ORF">SAMN04487970_10465</name>
</gene>
<evidence type="ECO:0000256" key="3">
    <source>
        <dbReference type="ARBA" id="ARBA00022475"/>
    </source>
</evidence>
<feature type="transmembrane region" description="Helical" evidence="7">
    <location>
        <begin position="329"/>
        <end position="351"/>
    </location>
</feature>
<evidence type="ECO:0000256" key="4">
    <source>
        <dbReference type="ARBA" id="ARBA00022692"/>
    </source>
</evidence>
<evidence type="ECO:0000256" key="6">
    <source>
        <dbReference type="ARBA" id="ARBA00023136"/>
    </source>
</evidence>
<dbReference type="InterPro" id="IPR036259">
    <property type="entry name" value="MFS_trans_sf"/>
</dbReference>
<comment type="subcellular location">
    <subcellularLocation>
        <location evidence="1">Cell membrane</location>
        <topology evidence="1">Multi-pass membrane protein</topology>
    </subcellularLocation>
</comment>
<feature type="transmembrane region" description="Helical" evidence="7">
    <location>
        <begin position="201"/>
        <end position="224"/>
    </location>
</feature>
<dbReference type="GO" id="GO:0022857">
    <property type="term" value="F:transmembrane transporter activity"/>
    <property type="evidence" value="ECO:0007669"/>
    <property type="project" value="InterPro"/>
</dbReference>
<dbReference type="PANTHER" id="PTHR43124:SF10">
    <property type="entry name" value="PURINE EFFLUX PUMP PBUE"/>
    <property type="match status" value="1"/>
</dbReference>
<dbReference type="CDD" id="cd17324">
    <property type="entry name" value="MFS_NepI_like"/>
    <property type="match status" value="1"/>
</dbReference>
<dbReference type="PANTHER" id="PTHR43124">
    <property type="entry name" value="PURINE EFFLUX PUMP PBUE"/>
    <property type="match status" value="1"/>
</dbReference>
<dbReference type="InterPro" id="IPR050189">
    <property type="entry name" value="MFS_Efflux_Transporters"/>
</dbReference>
<feature type="transmembrane region" description="Helical" evidence="7">
    <location>
        <begin position="100"/>
        <end position="118"/>
    </location>
</feature>
<keyword evidence="5 7" id="KW-1133">Transmembrane helix</keyword>
<evidence type="ECO:0000256" key="7">
    <source>
        <dbReference type="SAM" id="Phobius"/>
    </source>
</evidence>
<dbReference type="EMBL" id="FMTT01000046">
    <property type="protein sequence ID" value="SCW78147.1"/>
    <property type="molecule type" value="Genomic_DNA"/>
</dbReference>
<keyword evidence="10" id="KW-1185">Reference proteome</keyword>
<dbReference type="OrthoDB" id="337363at2"/>
<dbReference type="Pfam" id="PF07690">
    <property type="entry name" value="MFS_1"/>
    <property type="match status" value="1"/>
</dbReference>
<feature type="transmembrane region" description="Helical" evidence="7">
    <location>
        <begin position="159"/>
        <end position="180"/>
    </location>
</feature>
<dbReference type="InterPro" id="IPR011701">
    <property type="entry name" value="MFS"/>
</dbReference>
<name>A0A1G4TAD5_9BACL</name>
<feature type="transmembrane region" description="Helical" evidence="7">
    <location>
        <begin position="230"/>
        <end position="252"/>
    </location>
</feature>
<dbReference type="Gene3D" id="1.20.1250.20">
    <property type="entry name" value="MFS general substrate transporter like domains"/>
    <property type="match status" value="1"/>
</dbReference>
<accession>A0A1G4TAD5</accession>
<feature type="transmembrane region" description="Helical" evidence="7">
    <location>
        <begin position="264"/>
        <end position="283"/>
    </location>
</feature>
<evidence type="ECO:0000256" key="1">
    <source>
        <dbReference type="ARBA" id="ARBA00004651"/>
    </source>
</evidence>
<feature type="transmembrane region" description="Helical" evidence="7">
    <location>
        <begin position="130"/>
        <end position="153"/>
    </location>
</feature>
<evidence type="ECO:0000256" key="2">
    <source>
        <dbReference type="ARBA" id="ARBA00022448"/>
    </source>
</evidence>
<evidence type="ECO:0000313" key="9">
    <source>
        <dbReference type="EMBL" id="SCW78147.1"/>
    </source>
</evidence>
<evidence type="ECO:0000313" key="10">
    <source>
        <dbReference type="Proteomes" id="UP000198601"/>
    </source>
</evidence>
<dbReference type="STRING" id="624147.SAMN04487970_10465"/>
<feature type="transmembrane region" description="Helical" evidence="7">
    <location>
        <begin position="357"/>
        <end position="380"/>
    </location>
</feature>
<feature type="transmembrane region" description="Helical" evidence="7">
    <location>
        <begin position="71"/>
        <end position="94"/>
    </location>
</feature>
<dbReference type="SUPFAM" id="SSF103473">
    <property type="entry name" value="MFS general substrate transporter"/>
    <property type="match status" value="1"/>
</dbReference>
<keyword evidence="2" id="KW-0813">Transport</keyword>
<feature type="transmembrane region" description="Helical" evidence="7">
    <location>
        <begin position="35"/>
        <end position="59"/>
    </location>
</feature>
<sequence>MNRFAIYLLALGAFVTGTAEFVVSGILEIISADLHISIAAAGQLITVYSLSYAIGALVLVMLTAKFNRKKVLMYALLTFIAGNIVALCSSNFGMLMLSRIILASSGGLYTVIATSYAARLASPQKQGNAIATVITGFSVSLVLGVPFGTLIAAYLDWRYIYLIIAVVTLLNLLLLQKFIPKFEGASPVPLKQQLLLIKDKQVISGLATTVFWILGYTMVFAYIAPMLSELAGFSIEMISSALLVLGVSAFIGSRFGGYAVDRWGPVRTILISLILHSATLFVLTSTTASTVTLLMTIMIWGAATWTTTPANQFYLISLRPQSSEVVLSFNTAFMNIGMTLGAGLGGIVIEYTNIQHMGWIGGITVLLAVVTASYSFGIGVRKRSQNIG</sequence>
<keyword evidence="6 7" id="KW-0472">Membrane</keyword>
<proteinExistence type="predicted"/>
<feature type="transmembrane region" description="Helical" evidence="7">
    <location>
        <begin position="289"/>
        <end position="308"/>
    </location>
</feature>
<dbReference type="InterPro" id="IPR020846">
    <property type="entry name" value="MFS_dom"/>
</dbReference>
<organism evidence="9 10">
    <name type="scientific">Paenibacillus tianmuensis</name>
    <dbReference type="NCBI Taxonomy" id="624147"/>
    <lineage>
        <taxon>Bacteria</taxon>
        <taxon>Bacillati</taxon>
        <taxon>Bacillota</taxon>
        <taxon>Bacilli</taxon>
        <taxon>Bacillales</taxon>
        <taxon>Paenibacillaceae</taxon>
        <taxon>Paenibacillus</taxon>
    </lineage>
</organism>